<dbReference type="SUPFAM" id="SSF54427">
    <property type="entry name" value="NTF2-like"/>
    <property type="match status" value="1"/>
</dbReference>
<dbReference type="InterPro" id="IPR032710">
    <property type="entry name" value="NTF2-like_dom_sf"/>
</dbReference>
<dbReference type="InterPro" id="IPR037401">
    <property type="entry name" value="SnoaL-like"/>
</dbReference>
<dbReference type="RefSeq" id="WP_257822382.1">
    <property type="nucleotide sequence ID" value="NZ_JABXYM010000001.1"/>
</dbReference>
<name>A0A9Q4B459_SALAG</name>
<proteinExistence type="predicted"/>
<dbReference type="Proteomes" id="UP001057753">
    <property type="component" value="Unassembled WGS sequence"/>
</dbReference>
<dbReference type="EMBL" id="JABXYM010000001">
    <property type="protein sequence ID" value="MCR6098002.1"/>
    <property type="molecule type" value="Genomic_DNA"/>
</dbReference>
<keyword evidence="3" id="KW-1185">Reference proteome</keyword>
<evidence type="ECO:0000313" key="3">
    <source>
        <dbReference type="Proteomes" id="UP001057753"/>
    </source>
</evidence>
<feature type="domain" description="SnoaL-like" evidence="1">
    <location>
        <begin position="10"/>
        <end position="111"/>
    </location>
</feature>
<comment type="caution">
    <text evidence="2">The sequence shown here is derived from an EMBL/GenBank/DDBJ whole genome shotgun (WGS) entry which is preliminary data.</text>
</comment>
<evidence type="ECO:0000259" key="1">
    <source>
        <dbReference type="Pfam" id="PF12680"/>
    </source>
</evidence>
<gene>
    <name evidence="2" type="ORF">HXA33_15800</name>
</gene>
<protein>
    <submittedName>
        <fullName evidence="2">Nuclear transport factor 2 family protein</fullName>
    </submittedName>
</protein>
<evidence type="ECO:0000313" key="2">
    <source>
        <dbReference type="EMBL" id="MCR6098002.1"/>
    </source>
</evidence>
<accession>A0A9Q4B459</accession>
<dbReference type="Pfam" id="PF12680">
    <property type="entry name" value="SnoaL_2"/>
    <property type="match status" value="1"/>
</dbReference>
<organism evidence="2 3">
    <name type="scientific">Salipaludibacillus agaradhaerens</name>
    <name type="common">Bacillus agaradhaerens</name>
    <dbReference type="NCBI Taxonomy" id="76935"/>
    <lineage>
        <taxon>Bacteria</taxon>
        <taxon>Bacillati</taxon>
        <taxon>Bacillota</taxon>
        <taxon>Bacilli</taxon>
        <taxon>Bacillales</taxon>
        <taxon>Bacillaceae</taxon>
    </lineage>
</organism>
<reference evidence="2" key="1">
    <citation type="submission" date="2020-06" db="EMBL/GenBank/DDBJ databases">
        <title>Insight into the genomes of haloalkaliphilic bacilli from Kenyan soda lakes.</title>
        <authorList>
            <person name="Mwirichia R."/>
            <person name="Villamizar G.C."/>
            <person name="Poehlein A."/>
            <person name="Mugweru J."/>
            <person name="Kipnyargis A."/>
            <person name="Kiplimo D."/>
            <person name="Orwa P."/>
            <person name="Daniel R."/>
        </authorList>
    </citation>
    <scope>NUCLEOTIDE SEQUENCE</scope>
    <source>
        <strain evidence="2">B1096_S55</strain>
    </source>
</reference>
<dbReference type="AlphaFoldDB" id="A0A9Q4B459"/>
<sequence length="122" mass="13561">MKSDFHNFLESFNHAFAAHDISSIANGLAEDIVWRMVGEKEIKGKEEVISFLENMKSGTTYRLTIDTVITHGTTAAVNGVIEGTSPSGNVTAYEFCDIYKMNKHKGGKIKELTSFVIEKKDE</sequence>
<dbReference type="Gene3D" id="3.10.450.50">
    <property type="match status" value="1"/>
</dbReference>